<dbReference type="GO" id="GO:0016903">
    <property type="term" value="F:oxidoreductase activity, acting on the aldehyde or oxo group of donors"/>
    <property type="evidence" value="ECO:0007669"/>
    <property type="project" value="InterPro"/>
</dbReference>
<dbReference type="InterPro" id="IPR050722">
    <property type="entry name" value="Pyruvate:ferred/Flavod_OxRd"/>
</dbReference>
<dbReference type="Pfam" id="PF17147">
    <property type="entry name" value="PFOR_II"/>
    <property type="match status" value="1"/>
</dbReference>
<dbReference type="Proteomes" id="UP000320390">
    <property type="component" value="Chromosome"/>
</dbReference>
<proteinExistence type="predicted"/>
<keyword evidence="6" id="KW-1185">Reference proteome</keyword>
<dbReference type="InterPro" id="IPR002869">
    <property type="entry name" value="Pyrv_flavodox_OxRed_cen"/>
</dbReference>
<evidence type="ECO:0000313" key="6">
    <source>
        <dbReference type="Proteomes" id="UP000320390"/>
    </source>
</evidence>
<feature type="domain" description="Pyruvate:ferredoxin oxidoreductase core" evidence="4">
    <location>
        <begin position="520"/>
        <end position="583"/>
    </location>
</feature>
<dbReference type="GO" id="GO:0006979">
    <property type="term" value="P:response to oxidative stress"/>
    <property type="evidence" value="ECO:0007669"/>
    <property type="project" value="TreeGrafter"/>
</dbReference>
<evidence type="ECO:0000259" key="4">
    <source>
        <dbReference type="Pfam" id="PF17147"/>
    </source>
</evidence>
<dbReference type="RefSeq" id="WP_145205660.1">
    <property type="nucleotide sequence ID" value="NZ_CP036434.1"/>
</dbReference>
<reference evidence="5 6" key="1">
    <citation type="submission" date="2019-02" db="EMBL/GenBank/DDBJ databases">
        <title>Deep-cultivation of Planctomycetes and their phenomic and genomic characterization uncovers novel biology.</title>
        <authorList>
            <person name="Wiegand S."/>
            <person name="Jogler M."/>
            <person name="Boedeker C."/>
            <person name="Pinto D."/>
            <person name="Vollmers J."/>
            <person name="Rivas-Marin E."/>
            <person name="Kohn T."/>
            <person name="Peeters S.H."/>
            <person name="Heuer A."/>
            <person name="Rast P."/>
            <person name="Oberbeckmann S."/>
            <person name="Bunk B."/>
            <person name="Jeske O."/>
            <person name="Meyerdierks A."/>
            <person name="Storesund J.E."/>
            <person name="Kallscheuer N."/>
            <person name="Luecker S."/>
            <person name="Lage O.M."/>
            <person name="Pohl T."/>
            <person name="Merkel B.J."/>
            <person name="Hornburger P."/>
            <person name="Mueller R.-W."/>
            <person name="Bruemmer F."/>
            <person name="Labrenz M."/>
            <person name="Spormann A.M."/>
            <person name="Op den Camp H."/>
            <person name="Overmann J."/>
            <person name="Amann R."/>
            <person name="Jetten M.S.M."/>
            <person name="Mascher T."/>
            <person name="Medema M.H."/>
            <person name="Devos D.P."/>
            <person name="Kaster A.-K."/>
            <person name="Ovreas L."/>
            <person name="Rohde M."/>
            <person name="Galperin M.Y."/>
            <person name="Jogler C."/>
        </authorList>
    </citation>
    <scope>NUCLEOTIDE SEQUENCE [LARGE SCALE GENOMIC DNA]</scope>
    <source>
        <strain evidence="5 6">Poly30</strain>
    </source>
</reference>
<dbReference type="InterPro" id="IPR019752">
    <property type="entry name" value="Pyrv/ketoisovalerate_OxRed_cat"/>
</dbReference>
<evidence type="ECO:0000256" key="1">
    <source>
        <dbReference type="ARBA" id="ARBA00023002"/>
    </source>
</evidence>
<dbReference type="Gene3D" id="3.40.50.920">
    <property type="match status" value="1"/>
</dbReference>
<dbReference type="Gene3D" id="3.40.50.970">
    <property type="match status" value="1"/>
</dbReference>
<dbReference type="NCBIfam" id="TIGR03710">
    <property type="entry name" value="OAFO_sf"/>
    <property type="match status" value="1"/>
</dbReference>
<dbReference type="EMBL" id="CP036434">
    <property type="protein sequence ID" value="QDV10087.1"/>
    <property type="molecule type" value="Genomic_DNA"/>
</dbReference>
<dbReference type="SUPFAM" id="SSF53323">
    <property type="entry name" value="Pyruvate-ferredoxin oxidoreductase, PFOR, domain III"/>
    <property type="match status" value="1"/>
</dbReference>
<feature type="domain" description="Pyruvate/ketoisovalerate oxidoreductase catalytic" evidence="2">
    <location>
        <begin position="31"/>
        <end position="220"/>
    </location>
</feature>
<accession>A0A518F171</accession>
<dbReference type="SUPFAM" id="SSF52518">
    <property type="entry name" value="Thiamin diphosphate-binding fold (THDP-binding)"/>
    <property type="match status" value="1"/>
</dbReference>
<dbReference type="SUPFAM" id="SSF52922">
    <property type="entry name" value="TK C-terminal domain-like"/>
    <property type="match status" value="1"/>
</dbReference>
<evidence type="ECO:0000259" key="2">
    <source>
        <dbReference type="Pfam" id="PF01558"/>
    </source>
</evidence>
<sequence>MNPTSAQDPQAGELPLQQLDRVVLRFAGDSGDGMQVTGNQFTRTSAIFGNDLATLPDFPAEIRAPAGTRPGVSGFQLQFASTDIHTPGDAPDVLVAMNPAALMVNIKALKKGGVVVVNTDAFKELDLKKAKCDTNPLEDGTLEGYRVIEVDINTRVAEALADSPLSNKDKQRCKNFYTLGLMYWVYSRPMDATLKWLEEKFKGKPDLIEANQKALKAGYNAGDIRELFQGQYEVPKAELPPATYRNIMGNDALAIGLVAGAKLANLPGVFCSYPITPASGVLESLANYKHHGILTVQSEDEIAAICSAIGASFAGSLGMTGTSGPGMALKGEAMGLAISTELPLVIVDVQRAGPSTGMPTKVEQSDLLSSIYGRNGDAPMPVIAISRPSDAFDMAIEACRIAVQFMTPVILLSDNFIANGAEPWALPDLDDLKPFPVQFTTEKGENFLSFGRNENLARPWVKPGTPGMEFRIGGLEKAPTSNISYDPDNHQAMTDLRHAKVRKVADTIPTPAVEGAEAGELLVVGWGSTIGILKQAVDTCRLQGLSVSRLHLTHVWPLPHGLDEIFSKFDRILVPEMNVAQMTVLLRGELPNHDYVPYNKVTGQPFLISEVVERIQNVLAEPKKA</sequence>
<dbReference type="InterPro" id="IPR002880">
    <property type="entry name" value="Pyrv_Fd/Flavodoxin_OxRdtase_N"/>
</dbReference>
<evidence type="ECO:0000313" key="5">
    <source>
        <dbReference type="EMBL" id="QDV10087.1"/>
    </source>
</evidence>
<dbReference type="OrthoDB" id="9794954at2"/>
<name>A0A518F171_9BACT</name>
<dbReference type="CDD" id="cd07034">
    <property type="entry name" value="TPP_PYR_PFOR_IOR-alpha_like"/>
    <property type="match status" value="1"/>
</dbReference>
<evidence type="ECO:0000259" key="3">
    <source>
        <dbReference type="Pfam" id="PF01855"/>
    </source>
</evidence>
<dbReference type="AlphaFoldDB" id="A0A518F171"/>
<dbReference type="InterPro" id="IPR009014">
    <property type="entry name" value="Transketo_C/PFOR_II"/>
</dbReference>
<dbReference type="PANTHER" id="PTHR32154">
    <property type="entry name" value="PYRUVATE-FLAVODOXIN OXIDOREDUCTASE-RELATED"/>
    <property type="match status" value="1"/>
</dbReference>
<dbReference type="Gene3D" id="3.40.920.10">
    <property type="entry name" value="Pyruvate-ferredoxin oxidoreductase, PFOR, domain III"/>
    <property type="match status" value="1"/>
</dbReference>
<organism evidence="5 6">
    <name type="scientific">Saltatorellus ferox</name>
    <dbReference type="NCBI Taxonomy" id="2528018"/>
    <lineage>
        <taxon>Bacteria</taxon>
        <taxon>Pseudomonadati</taxon>
        <taxon>Planctomycetota</taxon>
        <taxon>Planctomycetia</taxon>
        <taxon>Planctomycetia incertae sedis</taxon>
        <taxon>Saltatorellus</taxon>
    </lineage>
</organism>
<dbReference type="InterPro" id="IPR033412">
    <property type="entry name" value="PFOR_II"/>
</dbReference>
<dbReference type="Pfam" id="PF01558">
    <property type="entry name" value="POR"/>
    <property type="match status" value="1"/>
</dbReference>
<protein>
    <submittedName>
        <fullName evidence="5">2-oxoglutarate oxidoreductase subunit KorA</fullName>
        <ecNumber evidence="5">1.2.-.-</ecNumber>
    </submittedName>
</protein>
<dbReference type="InterPro" id="IPR022367">
    <property type="entry name" value="2-oxoacid/accept_OxRdtase_asu"/>
</dbReference>
<gene>
    <name evidence="5" type="primary">korA</name>
    <name evidence="5" type="ORF">Poly30_56490</name>
</gene>
<dbReference type="FunFam" id="3.40.50.970:FF:000022">
    <property type="entry name" value="2-oxoglutarate ferredoxin oxidoreductase alpha subunit"/>
    <property type="match status" value="1"/>
</dbReference>
<feature type="domain" description="Pyruvate flavodoxin/ferredoxin oxidoreductase pyrimidine binding" evidence="3">
    <location>
        <begin position="267"/>
        <end position="476"/>
    </location>
</feature>
<dbReference type="Pfam" id="PF01855">
    <property type="entry name" value="POR_N"/>
    <property type="match status" value="1"/>
</dbReference>
<keyword evidence="1 5" id="KW-0560">Oxidoreductase</keyword>
<dbReference type="PANTHER" id="PTHR32154:SF20">
    <property type="entry name" value="2-OXOGLUTARATE OXIDOREDUCTASE SUBUNIT KORA"/>
    <property type="match status" value="1"/>
</dbReference>
<dbReference type="InterPro" id="IPR029061">
    <property type="entry name" value="THDP-binding"/>
</dbReference>
<dbReference type="EC" id="1.2.-.-" evidence="5"/>